<evidence type="ECO:0000256" key="10">
    <source>
        <dbReference type="ARBA" id="ARBA00023136"/>
    </source>
</evidence>
<keyword evidence="7" id="KW-0630">Potassium</keyword>
<evidence type="ECO:0000256" key="3">
    <source>
        <dbReference type="ARBA" id="ARBA00022448"/>
    </source>
</evidence>
<evidence type="ECO:0000256" key="4">
    <source>
        <dbReference type="ARBA" id="ARBA00022538"/>
    </source>
</evidence>
<evidence type="ECO:0000256" key="11">
    <source>
        <dbReference type="ARBA" id="ARBA00023303"/>
    </source>
</evidence>
<comment type="subcellular location">
    <subcellularLocation>
        <location evidence="1">Membrane</location>
        <topology evidence="1">Multi-pass membrane protein</topology>
    </subcellularLocation>
</comment>
<accession>A0ABS7Y759</accession>
<protein>
    <submittedName>
        <fullName evidence="14">TMEM175 family protein</fullName>
    </submittedName>
</protein>
<name>A0ABS7Y759_9BURK</name>
<sequence length="64" mass="7321">MRYLLSYVYVRSQWVNHHALLDRFTRVEGGALWANLHLLLWMSLIPYVTAWAGENPSAPVPPAA</sequence>
<keyword evidence="8 13" id="KW-1133">Transmembrane helix</keyword>
<evidence type="ECO:0000313" key="14">
    <source>
        <dbReference type="EMBL" id="MCA1855509.1"/>
    </source>
</evidence>
<evidence type="ECO:0000313" key="15">
    <source>
        <dbReference type="Proteomes" id="UP001198602"/>
    </source>
</evidence>
<evidence type="ECO:0000256" key="5">
    <source>
        <dbReference type="ARBA" id="ARBA00022692"/>
    </source>
</evidence>
<keyword evidence="4" id="KW-0633">Potassium transport</keyword>
<evidence type="ECO:0000256" key="9">
    <source>
        <dbReference type="ARBA" id="ARBA00023065"/>
    </source>
</evidence>
<organism evidence="14 15">
    <name type="scientific">Massilia hydrophila</name>
    <dbReference type="NCBI Taxonomy" id="3044279"/>
    <lineage>
        <taxon>Bacteria</taxon>
        <taxon>Pseudomonadati</taxon>
        <taxon>Pseudomonadota</taxon>
        <taxon>Betaproteobacteria</taxon>
        <taxon>Burkholderiales</taxon>
        <taxon>Oxalobacteraceae</taxon>
        <taxon>Telluria group</taxon>
        <taxon>Massilia</taxon>
    </lineage>
</organism>
<feature type="transmembrane region" description="Helical" evidence="13">
    <location>
        <begin position="32"/>
        <end position="52"/>
    </location>
</feature>
<evidence type="ECO:0000256" key="2">
    <source>
        <dbReference type="ARBA" id="ARBA00006920"/>
    </source>
</evidence>
<gene>
    <name evidence="14" type="ORF">LE190_06155</name>
</gene>
<dbReference type="EMBL" id="JAHYBX010000001">
    <property type="protein sequence ID" value="MCA1855509.1"/>
    <property type="molecule type" value="Genomic_DNA"/>
</dbReference>
<evidence type="ECO:0000256" key="1">
    <source>
        <dbReference type="ARBA" id="ARBA00004141"/>
    </source>
</evidence>
<proteinExistence type="inferred from homology"/>
<keyword evidence="10 13" id="KW-0472">Membrane</keyword>
<evidence type="ECO:0000256" key="8">
    <source>
        <dbReference type="ARBA" id="ARBA00022989"/>
    </source>
</evidence>
<dbReference type="InterPro" id="IPR010617">
    <property type="entry name" value="TMEM175-like"/>
</dbReference>
<keyword evidence="11" id="KW-0407">Ion channel</keyword>
<evidence type="ECO:0000256" key="12">
    <source>
        <dbReference type="ARBA" id="ARBA00034430"/>
    </source>
</evidence>
<keyword evidence="6" id="KW-0631">Potassium channel</keyword>
<evidence type="ECO:0000256" key="6">
    <source>
        <dbReference type="ARBA" id="ARBA00022826"/>
    </source>
</evidence>
<keyword evidence="3" id="KW-0813">Transport</keyword>
<dbReference type="RefSeq" id="WP_225238066.1">
    <property type="nucleotide sequence ID" value="NZ_JAHYBX010000001.1"/>
</dbReference>
<dbReference type="Pfam" id="PF06736">
    <property type="entry name" value="TMEM175"/>
    <property type="match status" value="1"/>
</dbReference>
<comment type="catalytic activity">
    <reaction evidence="12">
        <text>K(+)(in) = K(+)(out)</text>
        <dbReference type="Rhea" id="RHEA:29463"/>
        <dbReference type="ChEBI" id="CHEBI:29103"/>
    </reaction>
</comment>
<keyword evidence="15" id="KW-1185">Reference proteome</keyword>
<evidence type="ECO:0000256" key="13">
    <source>
        <dbReference type="SAM" id="Phobius"/>
    </source>
</evidence>
<reference evidence="14 15" key="1">
    <citation type="submission" date="2021-07" db="EMBL/GenBank/DDBJ databases">
        <title>Characterization of Violacein-producing bacteria and related species.</title>
        <authorList>
            <person name="Wilson H.S."/>
            <person name="De Leon M.E."/>
        </authorList>
    </citation>
    <scope>NUCLEOTIDE SEQUENCE [LARGE SCALE GENOMIC DNA]</scope>
    <source>
        <strain evidence="14 15">HSC-2F05</strain>
    </source>
</reference>
<keyword evidence="9" id="KW-0406">Ion transport</keyword>
<evidence type="ECO:0000256" key="7">
    <source>
        <dbReference type="ARBA" id="ARBA00022958"/>
    </source>
</evidence>
<comment type="similarity">
    <text evidence="2">Belongs to the TMEM175 family.</text>
</comment>
<keyword evidence="5 13" id="KW-0812">Transmembrane</keyword>
<comment type="caution">
    <text evidence="14">The sequence shown here is derived from an EMBL/GenBank/DDBJ whole genome shotgun (WGS) entry which is preliminary data.</text>
</comment>
<dbReference type="Proteomes" id="UP001198602">
    <property type="component" value="Unassembled WGS sequence"/>
</dbReference>